<gene>
    <name evidence="1" type="ORF">LACBIDRAFT_294949</name>
</gene>
<dbReference type="HOGENOM" id="CLU_027357_0_0_1"/>
<sequence length="556" mass="62607">MESRRLAGPVDLPNELLRVILDDLPDDAIYNLASTCKDLHLCVLPIFLERNGLRITSSEHISLVNPSKAAFRAFGRSLFTQNLRSVSFYPNADLTRLLSDLRTLRRMVEFMPEITELTLRYSSFNWLVHSKRYHDQAQLDVEKWRLEFAELLDAALAKSCQCLLVYGANHISLKYSNLLGRLSQMDGSSPHTGGPQSGHILPKSLYQLAWHKFLSILGKAWDYTLRPASSTAPAIRQSPSTARKSEDVEATLERSIEQLTPPTFSVLTTFHIHSQMLLQPPLLDWTQSRLQLSAATLTDLSLNVDGNSLHTWTPIFSKLNLPALSKFELICDQLVQPTGVHFRNVAAFLARHKLLASVHLYGLTLPCDLSPLHYKPPFLPGLTSLTAHPSFIAWFFNCDAPFVYQPFPSVMVSSEFSWFDYDLFDEALITLANRPETVMKLALRFVTGNGVVNWIQKHVSLGHSRSCLSTLKNVKQLSIHSHHSLMLIFSEKVVKILPSFLALPPSLEDVIFAEQSLWVDQLINGLAKEVETLCPRIKLFSVDALPTGLEECQPDD</sequence>
<dbReference type="EMBL" id="DS547115">
    <property type="protein sequence ID" value="EDR05056.1"/>
    <property type="molecule type" value="Genomic_DNA"/>
</dbReference>
<organism evidence="2">
    <name type="scientific">Laccaria bicolor (strain S238N-H82 / ATCC MYA-4686)</name>
    <name type="common">Bicoloured deceiver</name>
    <name type="synonym">Laccaria laccata var. bicolor</name>
    <dbReference type="NCBI Taxonomy" id="486041"/>
    <lineage>
        <taxon>Eukaryota</taxon>
        <taxon>Fungi</taxon>
        <taxon>Dikarya</taxon>
        <taxon>Basidiomycota</taxon>
        <taxon>Agaricomycotina</taxon>
        <taxon>Agaricomycetes</taxon>
        <taxon>Agaricomycetidae</taxon>
        <taxon>Agaricales</taxon>
        <taxon>Agaricineae</taxon>
        <taxon>Hydnangiaceae</taxon>
        <taxon>Laccaria</taxon>
    </lineage>
</organism>
<proteinExistence type="predicted"/>
<protein>
    <submittedName>
        <fullName evidence="1">Predicted protein</fullName>
    </submittedName>
</protein>
<dbReference type="Proteomes" id="UP000001194">
    <property type="component" value="Unassembled WGS sequence"/>
</dbReference>
<dbReference type="GeneID" id="6079939"/>
<dbReference type="OrthoDB" id="2635672at2759"/>
<evidence type="ECO:0000313" key="1">
    <source>
        <dbReference type="EMBL" id="EDR05056.1"/>
    </source>
</evidence>
<name>B0DKE9_LACBS</name>
<keyword evidence="2" id="KW-1185">Reference proteome</keyword>
<evidence type="ECO:0000313" key="2">
    <source>
        <dbReference type="Proteomes" id="UP000001194"/>
    </source>
</evidence>
<dbReference type="InParanoid" id="B0DKE9"/>
<dbReference type="RefSeq" id="XP_001884446.1">
    <property type="nucleotide sequence ID" value="XM_001884411.1"/>
</dbReference>
<reference evidence="1 2" key="1">
    <citation type="journal article" date="2008" name="Nature">
        <title>The genome of Laccaria bicolor provides insights into mycorrhizal symbiosis.</title>
        <authorList>
            <person name="Martin F."/>
            <person name="Aerts A."/>
            <person name="Ahren D."/>
            <person name="Brun A."/>
            <person name="Danchin E.G.J."/>
            <person name="Duchaussoy F."/>
            <person name="Gibon J."/>
            <person name="Kohler A."/>
            <person name="Lindquist E."/>
            <person name="Pereda V."/>
            <person name="Salamov A."/>
            <person name="Shapiro H.J."/>
            <person name="Wuyts J."/>
            <person name="Blaudez D."/>
            <person name="Buee M."/>
            <person name="Brokstein P."/>
            <person name="Canbaeck B."/>
            <person name="Cohen D."/>
            <person name="Courty P.E."/>
            <person name="Coutinho P.M."/>
            <person name="Delaruelle C."/>
            <person name="Detter J.C."/>
            <person name="Deveau A."/>
            <person name="DiFazio S."/>
            <person name="Duplessis S."/>
            <person name="Fraissinet-Tachet L."/>
            <person name="Lucic E."/>
            <person name="Frey-Klett P."/>
            <person name="Fourrey C."/>
            <person name="Feussner I."/>
            <person name="Gay G."/>
            <person name="Grimwood J."/>
            <person name="Hoegger P.J."/>
            <person name="Jain P."/>
            <person name="Kilaru S."/>
            <person name="Labbe J."/>
            <person name="Lin Y.C."/>
            <person name="Legue V."/>
            <person name="Le Tacon F."/>
            <person name="Marmeisse R."/>
            <person name="Melayah D."/>
            <person name="Montanini B."/>
            <person name="Muratet M."/>
            <person name="Nehls U."/>
            <person name="Niculita-Hirzel H."/>
            <person name="Oudot-Le Secq M.P."/>
            <person name="Peter M."/>
            <person name="Quesneville H."/>
            <person name="Rajashekar B."/>
            <person name="Reich M."/>
            <person name="Rouhier N."/>
            <person name="Schmutz J."/>
            <person name="Yin T."/>
            <person name="Chalot M."/>
            <person name="Henrissat B."/>
            <person name="Kuees U."/>
            <person name="Lucas S."/>
            <person name="Van de Peer Y."/>
            <person name="Podila G.K."/>
            <person name="Polle A."/>
            <person name="Pukkila P.J."/>
            <person name="Richardson P.M."/>
            <person name="Rouze P."/>
            <person name="Sanders I.R."/>
            <person name="Stajich J.E."/>
            <person name="Tunlid A."/>
            <person name="Tuskan G."/>
            <person name="Grigoriev I.V."/>
        </authorList>
    </citation>
    <scope>NUCLEOTIDE SEQUENCE [LARGE SCALE GENOMIC DNA]</scope>
    <source>
        <strain evidence="2">S238N-H82 / ATCC MYA-4686</strain>
    </source>
</reference>
<dbReference type="KEGG" id="lbc:LACBIDRAFT_294949"/>
<dbReference type="AlphaFoldDB" id="B0DKE9"/>
<accession>B0DKE9</accession>